<dbReference type="InterPro" id="IPR052163">
    <property type="entry name" value="DGC-Regulatory_Protein"/>
</dbReference>
<sequence length="539" mass="57298">MTITLLLGGIAVVRGASVGWEAEGLLRQEVGRSLGETAKGLAERLDADMRARTARAAILGSLEALQDPRSAQRLVDEILTRDPSTAWVGVTDAQGTVVAASGGILVGQSVAQRPVFQRAQDGMFVGDVHDAVLLAKLLPNPSGEPMKFVDVSVPLKGPTGKTVGVLAFHYSWSWARDVVGALLDMVRNRTGTEVLVMAVNGTALLGPDGTMGKPLVFDGLEAVRARGDGWEVARWPDGREYLLGFSRGAAGQDVSDLGWTVIVRQPVEHAFAPAQEMRLHILLSGFVFAGIFGALGWLAAGWIARPLRLIATEAERMRAGEPGAAIPEITRGAKEIGTLSRALRELVTSLTASKAALARMEDIAYQDRLTALPNRRFFEQYLDVALSRARAEMGHVAALYIDLDGFKPVNDRLGHDAGDEVLRQVGVRLASSLRGDDVVARIGGDEFAAILVSSGCSGLANLDEVTARIIAAVNEVVVVQGQPVRVGCSIGVALWPLDGPDLSSVLKHADEALYEAKRRGKNQAVSYASMAASPLPESD</sequence>
<evidence type="ECO:0000313" key="4">
    <source>
        <dbReference type="EMBL" id="MBP2292997.1"/>
    </source>
</evidence>
<feature type="domain" description="GGDEF" evidence="3">
    <location>
        <begin position="394"/>
        <end position="529"/>
    </location>
</feature>
<evidence type="ECO:0000256" key="1">
    <source>
        <dbReference type="SAM" id="Phobius"/>
    </source>
</evidence>
<dbReference type="SUPFAM" id="SSF55073">
    <property type="entry name" value="Nucleotide cyclase"/>
    <property type="match status" value="1"/>
</dbReference>
<dbReference type="CDD" id="cd01949">
    <property type="entry name" value="GGDEF"/>
    <property type="match status" value="1"/>
</dbReference>
<keyword evidence="5" id="KW-1185">Reference proteome</keyword>
<dbReference type="InterPro" id="IPR029151">
    <property type="entry name" value="Sensor-like_sf"/>
</dbReference>
<dbReference type="SMART" id="SM00267">
    <property type="entry name" value="GGDEF"/>
    <property type="match status" value="1"/>
</dbReference>
<accession>A0ABS4SKA8</accession>
<comment type="caution">
    <text evidence="4">The sequence shown here is derived from an EMBL/GenBank/DDBJ whole genome shotgun (WGS) entry which is preliminary data.</text>
</comment>
<reference evidence="4 5" key="1">
    <citation type="submission" date="2021-03" db="EMBL/GenBank/DDBJ databases">
        <title>Genomic Encyclopedia of Type Strains, Phase III (KMG-III): the genomes of soil and plant-associated and newly described type strains.</title>
        <authorList>
            <person name="Whitman W."/>
        </authorList>
    </citation>
    <scope>NUCLEOTIDE SEQUENCE [LARGE SCALE GENOMIC DNA]</scope>
    <source>
        <strain evidence="4 5">IMMIB AFH-6</strain>
    </source>
</reference>
<dbReference type="PANTHER" id="PTHR46663">
    <property type="entry name" value="DIGUANYLATE CYCLASE DGCT-RELATED"/>
    <property type="match status" value="1"/>
</dbReference>
<feature type="domain" description="HAMP" evidence="2">
    <location>
        <begin position="301"/>
        <end position="355"/>
    </location>
</feature>
<dbReference type="PANTHER" id="PTHR46663:SF2">
    <property type="entry name" value="GGDEF DOMAIN-CONTAINING PROTEIN"/>
    <property type="match status" value="1"/>
</dbReference>
<dbReference type="InterPro" id="IPR003660">
    <property type="entry name" value="HAMP_dom"/>
</dbReference>
<dbReference type="Gene3D" id="3.30.450.20">
    <property type="entry name" value="PAS domain"/>
    <property type="match status" value="1"/>
</dbReference>
<dbReference type="SMART" id="SM00304">
    <property type="entry name" value="HAMP"/>
    <property type="match status" value="1"/>
</dbReference>
<dbReference type="Gene3D" id="3.30.70.270">
    <property type="match status" value="1"/>
</dbReference>
<name>A0ABS4SKA8_9PROT</name>
<dbReference type="SUPFAM" id="SSF103190">
    <property type="entry name" value="Sensory domain-like"/>
    <property type="match status" value="1"/>
</dbReference>
<dbReference type="PROSITE" id="PS50887">
    <property type="entry name" value="GGDEF"/>
    <property type="match status" value="1"/>
</dbReference>
<dbReference type="Pfam" id="PF00672">
    <property type="entry name" value="HAMP"/>
    <property type="match status" value="1"/>
</dbReference>
<dbReference type="Gene3D" id="6.10.340.10">
    <property type="match status" value="1"/>
</dbReference>
<gene>
    <name evidence="4" type="ORF">J2851_002779</name>
</gene>
<proteinExistence type="predicted"/>
<evidence type="ECO:0000259" key="3">
    <source>
        <dbReference type="PROSITE" id="PS50887"/>
    </source>
</evidence>
<keyword evidence="1" id="KW-0812">Transmembrane</keyword>
<dbReference type="EMBL" id="JAGINP010000009">
    <property type="protein sequence ID" value="MBP2292997.1"/>
    <property type="molecule type" value="Genomic_DNA"/>
</dbReference>
<dbReference type="InterPro" id="IPR029787">
    <property type="entry name" value="Nucleotide_cyclase"/>
</dbReference>
<evidence type="ECO:0000313" key="5">
    <source>
        <dbReference type="Proteomes" id="UP000781958"/>
    </source>
</evidence>
<keyword evidence="1" id="KW-0472">Membrane</keyword>
<evidence type="ECO:0000259" key="2">
    <source>
        <dbReference type="PROSITE" id="PS50885"/>
    </source>
</evidence>
<dbReference type="CDD" id="cd12914">
    <property type="entry name" value="PDC1_DGC_like"/>
    <property type="match status" value="1"/>
</dbReference>
<dbReference type="RefSeq" id="WP_209766863.1">
    <property type="nucleotide sequence ID" value="NZ_JAGINP010000009.1"/>
</dbReference>
<protein>
    <submittedName>
        <fullName evidence="4">Diguanylate cyclase (GGDEF)-like protein</fullName>
    </submittedName>
</protein>
<dbReference type="InterPro" id="IPR000160">
    <property type="entry name" value="GGDEF_dom"/>
</dbReference>
<feature type="transmembrane region" description="Helical" evidence="1">
    <location>
        <begin position="279"/>
        <end position="300"/>
    </location>
</feature>
<dbReference type="InterPro" id="IPR043128">
    <property type="entry name" value="Rev_trsase/Diguanyl_cyclase"/>
</dbReference>
<dbReference type="Proteomes" id="UP000781958">
    <property type="component" value="Unassembled WGS sequence"/>
</dbReference>
<keyword evidence="1" id="KW-1133">Transmembrane helix</keyword>
<organism evidence="4 5">
    <name type="scientific">Azospirillum rugosum</name>
    <dbReference type="NCBI Taxonomy" id="416170"/>
    <lineage>
        <taxon>Bacteria</taxon>
        <taxon>Pseudomonadati</taxon>
        <taxon>Pseudomonadota</taxon>
        <taxon>Alphaproteobacteria</taxon>
        <taxon>Rhodospirillales</taxon>
        <taxon>Azospirillaceae</taxon>
        <taxon>Azospirillum</taxon>
    </lineage>
</organism>
<dbReference type="PROSITE" id="PS50885">
    <property type="entry name" value="HAMP"/>
    <property type="match status" value="1"/>
</dbReference>
<dbReference type="NCBIfam" id="TIGR00254">
    <property type="entry name" value="GGDEF"/>
    <property type="match status" value="1"/>
</dbReference>
<dbReference type="Pfam" id="PF00990">
    <property type="entry name" value="GGDEF"/>
    <property type="match status" value="1"/>
</dbReference>